<evidence type="ECO:0000313" key="10">
    <source>
        <dbReference type="Proteomes" id="UP000054632"/>
    </source>
</evidence>
<comment type="similarity">
    <text evidence="2">Belongs to the TAF6 family.</text>
</comment>
<dbReference type="EMBL" id="JYDR01000230">
    <property type="protein sequence ID" value="KRY65104.1"/>
    <property type="molecule type" value="Genomic_DNA"/>
</dbReference>
<gene>
    <name evidence="7" type="primary">taf6</name>
    <name evidence="7" type="ORF">T4A_12679</name>
    <name evidence="8" type="ORF">T4B_2094</name>
    <name evidence="9" type="ORF">T4C_3985</name>
</gene>
<dbReference type="CDD" id="cd08050">
    <property type="entry name" value="TAF6C"/>
    <property type="match status" value="1"/>
</dbReference>
<comment type="caution">
    <text evidence="7">The sequence shown here is derived from an EMBL/GenBank/DDBJ whole genome shotgun (WGS) entry which is preliminary data.</text>
</comment>
<evidence type="ECO:0000256" key="3">
    <source>
        <dbReference type="ARBA" id="ARBA00023015"/>
    </source>
</evidence>
<dbReference type="GO" id="GO:0003713">
    <property type="term" value="F:transcription coactivator activity"/>
    <property type="evidence" value="ECO:0007669"/>
    <property type="project" value="TreeGrafter"/>
</dbReference>
<feature type="non-terminal residue" evidence="7">
    <location>
        <position position="1"/>
    </location>
</feature>
<dbReference type="GO" id="GO:0003743">
    <property type="term" value="F:translation initiation factor activity"/>
    <property type="evidence" value="ECO:0007669"/>
    <property type="project" value="UniProtKB-KW"/>
</dbReference>
<dbReference type="Proteomes" id="UP000054805">
    <property type="component" value="Unassembled WGS sequence"/>
</dbReference>
<proteinExistence type="inferred from homology"/>
<dbReference type="Proteomes" id="UP000054826">
    <property type="component" value="Unassembled WGS sequence"/>
</dbReference>
<dbReference type="AlphaFoldDB" id="A0A0V1DU56"/>
<keyword evidence="11" id="KW-1185">Reference proteome</keyword>
<keyword evidence="7" id="KW-0396">Initiation factor</keyword>
<sequence>LNLSDVSYGYIQEVNKLFLAGFSPIVTFAQKIIFTMVSNFAKAFVKTLEEYGEYQNVAESAVTLIADCAAMELVSVISEARHLLRLRCGRRLTTSDVTRILRNRGAQPINFFGNGTYLPARIAGKDGLYVDLDEELELSTFLKDYNSRPPLESRLFAYWLFNENEETEETRADLMLAEKKVEIEQQQNVLEERRQQRLECVYPMLCRPNSISKEMQMYFFTMTEACVCHDEERRKLALTSLANDTSLKCLLPHFISFIHRGVLVNALGSSFVMCIHLMRMVEAILKNPSFNCDWYLHRLLPSMLNCALYTRLSTKPEAMEHWKLRDFSAKNIAKVVSKNKHLRTRVEKFLGRVINDSHSSFHNIYGAVATLVELGVEEIERTLLPSLNAIAQKLRSTDPTMTVMDKYGQRKLGESLIVTLRNYIHERRLPLATLWQFQDKFGSYIGTIVFNGSYHRGSVVSPPISTSWRHKAPFKSSSSSSFSAAANSFTVGRTILANSDKPPQLTPAVSTPPSFVFRRN</sequence>
<name>A0A0V1DU56_TRIPS</name>
<protein>
    <submittedName>
        <fullName evidence="7">Transcription initiation factor TFIID subunit 6</fullName>
    </submittedName>
</protein>
<evidence type="ECO:0000256" key="1">
    <source>
        <dbReference type="ARBA" id="ARBA00004123"/>
    </source>
</evidence>
<dbReference type="EMBL" id="JYDS01000247">
    <property type="protein sequence ID" value="KRZ20215.1"/>
    <property type="molecule type" value="Genomic_DNA"/>
</dbReference>
<evidence type="ECO:0000313" key="11">
    <source>
        <dbReference type="Proteomes" id="UP000054805"/>
    </source>
</evidence>
<dbReference type="PANTHER" id="PTHR10221">
    <property type="entry name" value="TRANSCRIPTION INITIATION FACTOR TFIID SUBUNIT 6"/>
    <property type="match status" value="1"/>
</dbReference>
<keyword evidence="5" id="KW-0539">Nucleus</keyword>
<dbReference type="EMBL" id="JYDS01000247">
    <property type="protein sequence ID" value="KRZ20216.1"/>
    <property type="molecule type" value="Genomic_DNA"/>
</dbReference>
<evidence type="ECO:0000256" key="4">
    <source>
        <dbReference type="ARBA" id="ARBA00023163"/>
    </source>
</evidence>
<dbReference type="Proteomes" id="UP000054632">
    <property type="component" value="Unassembled WGS sequence"/>
</dbReference>
<dbReference type="Pfam" id="PF07571">
    <property type="entry name" value="TAF6_C"/>
    <property type="match status" value="1"/>
</dbReference>
<reference evidence="10 11" key="1">
    <citation type="submission" date="2015-01" db="EMBL/GenBank/DDBJ databases">
        <title>Evolution of Trichinella species and genotypes.</title>
        <authorList>
            <person name="Korhonen P.K."/>
            <person name="Edoardo P."/>
            <person name="Giuseppe L.R."/>
            <person name="Gasser R.B."/>
        </authorList>
    </citation>
    <scope>NUCLEOTIDE SEQUENCE [LARGE SCALE GENOMIC DNA]</scope>
    <source>
        <strain evidence="7">ISS13</strain>
        <strain evidence="9">ISS176</strain>
        <strain evidence="8">ISS588</strain>
    </source>
</reference>
<organism evidence="7 10">
    <name type="scientific">Trichinella pseudospiralis</name>
    <name type="common">Parasitic roundworm</name>
    <dbReference type="NCBI Taxonomy" id="6337"/>
    <lineage>
        <taxon>Eukaryota</taxon>
        <taxon>Metazoa</taxon>
        <taxon>Ecdysozoa</taxon>
        <taxon>Nematoda</taxon>
        <taxon>Enoplea</taxon>
        <taxon>Dorylaimia</taxon>
        <taxon>Trichinellida</taxon>
        <taxon>Trichinellidae</taxon>
        <taxon>Trichinella</taxon>
    </lineage>
</organism>
<evidence type="ECO:0000313" key="7">
    <source>
        <dbReference type="EMBL" id="KRY65104.1"/>
    </source>
</evidence>
<dbReference type="GO" id="GO:0051123">
    <property type="term" value="P:RNA polymerase II preinitiation complex assembly"/>
    <property type="evidence" value="ECO:0007669"/>
    <property type="project" value="TreeGrafter"/>
</dbReference>
<dbReference type="GO" id="GO:0016251">
    <property type="term" value="F:RNA polymerase II general transcription initiation factor activity"/>
    <property type="evidence" value="ECO:0007669"/>
    <property type="project" value="InterPro"/>
</dbReference>
<dbReference type="InterPro" id="IPR046344">
    <property type="entry name" value="TAF6_C_sf"/>
</dbReference>
<dbReference type="InterPro" id="IPR037796">
    <property type="entry name" value="TAF6"/>
</dbReference>
<dbReference type="GO" id="GO:0046695">
    <property type="term" value="C:SLIK (SAGA-like) complex"/>
    <property type="evidence" value="ECO:0007669"/>
    <property type="project" value="InterPro"/>
</dbReference>
<dbReference type="PANTHER" id="PTHR10221:SF9">
    <property type="entry name" value="TRANSCRIPTION INITIATION FACTOR TFIID SUBUNIT 6"/>
    <property type="match status" value="1"/>
</dbReference>
<feature type="domain" description="TAF6 C-terminal HEAT repeat" evidence="6">
    <location>
        <begin position="209"/>
        <end position="387"/>
    </location>
</feature>
<dbReference type="EMBL" id="JYDV01000125">
    <property type="protein sequence ID" value="KRZ30919.1"/>
    <property type="molecule type" value="Genomic_DNA"/>
</dbReference>
<dbReference type="InterPro" id="IPR011442">
    <property type="entry name" value="TAF6_C"/>
</dbReference>
<evidence type="ECO:0000313" key="8">
    <source>
        <dbReference type="EMBL" id="KRZ20215.1"/>
    </source>
</evidence>
<dbReference type="GO" id="GO:0000124">
    <property type="term" value="C:SAGA complex"/>
    <property type="evidence" value="ECO:0007669"/>
    <property type="project" value="InterPro"/>
</dbReference>
<evidence type="ECO:0000256" key="2">
    <source>
        <dbReference type="ARBA" id="ARBA00007688"/>
    </source>
</evidence>
<accession>A0A0V1DU56</accession>
<keyword evidence="3" id="KW-0805">Transcription regulation</keyword>
<evidence type="ECO:0000313" key="9">
    <source>
        <dbReference type="EMBL" id="KRZ30919.1"/>
    </source>
</evidence>
<evidence type="ECO:0000259" key="6">
    <source>
        <dbReference type="Pfam" id="PF07571"/>
    </source>
</evidence>
<dbReference type="FunFam" id="1.25.40.770:FF:000001">
    <property type="entry name" value="Transcription initiation factor TFIID subunit 6"/>
    <property type="match status" value="1"/>
</dbReference>
<evidence type="ECO:0000256" key="5">
    <source>
        <dbReference type="ARBA" id="ARBA00023242"/>
    </source>
</evidence>
<comment type="subcellular location">
    <subcellularLocation>
        <location evidence="1">Nucleus</location>
    </subcellularLocation>
</comment>
<keyword evidence="4" id="KW-0804">Transcription</keyword>
<keyword evidence="7" id="KW-0648">Protein biosynthesis</keyword>
<dbReference type="Gene3D" id="1.25.40.770">
    <property type="entry name" value="TAF6, C-terminal HEAT repeat domain"/>
    <property type="match status" value="1"/>
</dbReference>
<dbReference type="GO" id="GO:0005669">
    <property type="term" value="C:transcription factor TFIID complex"/>
    <property type="evidence" value="ECO:0007669"/>
    <property type="project" value="InterPro"/>
</dbReference>